<evidence type="ECO:0000256" key="8">
    <source>
        <dbReference type="SAM" id="Phobius"/>
    </source>
</evidence>
<organism evidence="9 10">
    <name type="scientific">Macrophomina phaseolina</name>
    <dbReference type="NCBI Taxonomy" id="35725"/>
    <lineage>
        <taxon>Eukaryota</taxon>
        <taxon>Fungi</taxon>
        <taxon>Dikarya</taxon>
        <taxon>Ascomycota</taxon>
        <taxon>Pezizomycotina</taxon>
        <taxon>Dothideomycetes</taxon>
        <taxon>Dothideomycetes incertae sedis</taxon>
        <taxon>Botryosphaeriales</taxon>
        <taxon>Botryosphaeriaceae</taxon>
        <taxon>Macrophomina</taxon>
    </lineage>
</organism>
<dbReference type="Gene3D" id="1.20.1250.20">
    <property type="entry name" value="MFS general substrate transporter like domains"/>
    <property type="match status" value="1"/>
</dbReference>
<dbReference type="PROSITE" id="PS01022">
    <property type="entry name" value="PTR2_1"/>
    <property type="match status" value="1"/>
</dbReference>
<dbReference type="InterPro" id="IPR018456">
    <property type="entry name" value="PTR2_symporter_CS"/>
</dbReference>
<evidence type="ECO:0000313" key="9">
    <source>
        <dbReference type="EMBL" id="KAH7064680.1"/>
    </source>
</evidence>
<evidence type="ECO:0000256" key="7">
    <source>
        <dbReference type="SAM" id="MobiDB-lite"/>
    </source>
</evidence>
<comment type="similarity">
    <text evidence="2 6">Belongs to the major facilitator superfamily. Proton-dependent oligopeptide transporter (POT/PTR) (TC 2.A.17) family.</text>
</comment>
<evidence type="ECO:0000313" key="10">
    <source>
        <dbReference type="Proteomes" id="UP000774617"/>
    </source>
</evidence>
<feature type="transmembrane region" description="Helical" evidence="8">
    <location>
        <begin position="572"/>
        <end position="593"/>
    </location>
</feature>
<accession>A0ABQ8GTW5</accession>
<evidence type="ECO:0000256" key="2">
    <source>
        <dbReference type="ARBA" id="ARBA00005982"/>
    </source>
</evidence>
<evidence type="ECO:0000256" key="6">
    <source>
        <dbReference type="RuleBase" id="RU003755"/>
    </source>
</evidence>
<feature type="transmembrane region" description="Helical" evidence="8">
    <location>
        <begin position="295"/>
        <end position="316"/>
    </location>
</feature>
<name>A0ABQ8GTW5_9PEZI</name>
<dbReference type="Pfam" id="PF00854">
    <property type="entry name" value="PTR2"/>
    <property type="match status" value="1"/>
</dbReference>
<dbReference type="PROSITE" id="PS01023">
    <property type="entry name" value="PTR2_2"/>
    <property type="match status" value="1"/>
</dbReference>
<feature type="transmembrane region" description="Helical" evidence="8">
    <location>
        <begin position="210"/>
        <end position="231"/>
    </location>
</feature>
<proteinExistence type="inferred from homology"/>
<evidence type="ECO:0000256" key="5">
    <source>
        <dbReference type="ARBA" id="ARBA00023136"/>
    </source>
</evidence>
<feature type="transmembrane region" description="Helical" evidence="8">
    <location>
        <begin position="513"/>
        <end position="533"/>
    </location>
</feature>
<feature type="transmembrane region" description="Helical" evidence="8">
    <location>
        <begin position="453"/>
        <end position="472"/>
    </location>
</feature>
<keyword evidence="5 8" id="KW-0472">Membrane</keyword>
<dbReference type="Proteomes" id="UP000774617">
    <property type="component" value="Unassembled WGS sequence"/>
</dbReference>
<comment type="caution">
    <text evidence="9">The sequence shown here is derived from an EMBL/GenBank/DDBJ whole genome shotgun (WGS) entry which is preliminary data.</text>
</comment>
<dbReference type="PANTHER" id="PTHR11654">
    <property type="entry name" value="OLIGOPEPTIDE TRANSPORTER-RELATED"/>
    <property type="match status" value="1"/>
</dbReference>
<evidence type="ECO:0000256" key="4">
    <source>
        <dbReference type="ARBA" id="ARBA00022989"/>
    </source>
</evidence>
<evidence type="ECO:0000256" key="1">
    <source>
        <dbReference type="ARBA" id="ARBA00004141"/>
    </source>
</evidence>
<keyword evidence="3 6" id="KW-0812">Transmembrane</keyword>
<dbReference type="InterPro" id="IPR036259">
    <property type="entry name" value="MFS_trans_sf"/>
</dbReference>
<dbReference type="SUPFAM" id="SSF103473">
    <property type="entry name" value="MFS general substrate transporter"/>
    <property type="match status" value="1"/>
</dbReference>
<feature type="transmembrane region" description="Helical" evidence="8">
    <location>
        <begin position="270"/>
        <end position="289"/>
    </location>
</feature>
<dbReference type="InterPro" id="IPR000109">
    <property type="entry name" value="POT_fam"/>
</dbReference>
<reference evidence="9 10" key="1">
    <citation type="journal article" date="2021" name="Nat. Commun.">
        <title>Genetic determinants of endophytism in the Arabidopsis root mycobiome.</title>
        <authorList>
            <person name="Mesny F."/>
            <person name="Miyauchi S."/>
            <person name="Thiergart T."/>
            <person name="Pickel B."/>
            <person name="Atanasova L."/>
            <person name="Karlsson M."/>
            <person name="Huettel B."/>
            <person name="Barry K.W."/>
            <person name="Haridas S."/>
            <person name="Chen C."/>
            <person name="Bauer D."/>
            <person name="Andreopoulos W."/>
            <person name="Pangilinan J."/>
            <person name="LaButti K."/>
            <person name="Riley R."/>
            <person name="Lipzen A."/>
            <person name="Clum A."/>
            <person name="Drula E."/>
            <person name="Henrissat B."/>
            <person name="Kohler A."/>
            <person name="Grigoriev I.V."/>
            <person name="Martin F.M."/>
            <person name="Hacquard S."/>
        </authorList>
    </citation>
    <scope>NUCLEOTIDE SEQUENCE [LARGE SCALE GENOMIC DNA]</scope>
    <source>
        <strain evidence="9 10">MPI-SDFR-AT-0080</strain>
    </source>
</reference>
<keyword evidence="10" id="KW-1185">Reference proteome</keyword>
<sequence>MPPLASTRGDYASVPQAEPAVELENLDAASGVSRVHHDRSLARRGQTHASRPGASGDSSALDTPEVIEPKRKSVDTLSLLSVVDDDEPTEEEKLSLRKVPDSLPWSASLIAIVELCERFSYYGLAGPFQNYVSNKYHDPSGLPGAIGLGQHGATLVTSFFQFWCYLTPVLGAVVADQYLGKYWTIVYFSMVSMAGIVVLFLTSLPSSIEAGYAFPGLLAAILLIGLGTGGIKSNVSPLIAEQYEETKQRVRTLPSGERVIVDPALTIQRIYMIFYMCINVGSLSAIATSTMELRIGFWAAYLLPLCMFVVGFIVIITGKNRYVIKPPSGSVIANSFKALYIAIMNQGNLNAAKPSVQRSFSVSRMIQWDDTFVDELKDALLACKVFCFYPIYWAAFNQMSNNFVSQAGQMQLHGIPNDIMQNLDPLAVICLIPFMDRIAYPFLRSRGITLLPITRITCGFLLAALSMAYAALLQHRIYAAPPCFDAPSACAAALRPDGTHESNRIHVAWQAPAYLVMAISEILASVTGLEYAFTKAPAAMKSFVMALYLLTTAVGALIGGLVSPVARDPLLVALYAGLAVACIVTAGIFWRVFRRYDEDADMDGGRGKEEDEA</sequence>
<feature type="transmembrane region" description="Helical" evidence="8">
    <location>
        <begin position="545"/>
        <end position="566"/>
    </location>
</feature>
<comment type="subcellular location">
    <subcellularLocation>
        <location evidence="1 6">Membrane</location>
        <topology evidence="1 6">Multi-pass membrane protein</topology>
    </subcellularLocation>
</comment>
<dbReference type="EMBL" id="JAGTJR010000001">
    <property type="protein sequence ID" value="KAH7064680.1"/>
    <property type="molecule type" value="Genomic_DNA"/>
</dbReference>
<keyword evidence="4 8" id="KW-1133">Transmembrane helix</keyword>
<protein>
    <submittedName>
        <fullName evidence="9">MFS peptide transporter</fullName>
    </submittedName>
</protein>
<gene>
    <name evidence="9" type="ORF">B0J12DRAFT_7247</name>
</gene>
<feature type="transmembrane region" description="Helical" evidence="8">
    <location>
        <begin position="185"/>
        <end position="204"/>
    </location>
</feature>
<evidence type="ECO:0000256" key="3">
    <source>
        <dbReference type="ARBA" id="ARBA00022692"/>
    </source>
</evidence>
<keyword evidence="6" id="KW-0813">Transport</keyword>
<feature type="region of interest" description="Disordered" evidence="7">
    <location>
        <begin position="29"/>
        <end position="67"/>
    </location>
</feature>